<dbReference type="PANTHER" id="PTHR43792">
    <property type="entry name" value="GNAT FAMILY, PUTATIVE (AFU_ORTHOLOGUE AFUA_3G00765)-RELATED-RELATED"/>
    <property type="match status" value="1"/>
</dbReference>
<dbReference type="RefSeq" id="WP_147066410.1">
    <property type="nucleotide sequence ID" value="NZ_BAABDN010000003.1"/>
</dbReference>
<name>A0A512T3S6_9MICO</name>
<dbReference type="InterPro" id="IPR051531">
    <property type="entry name" value="N-acetyltransferase"/>
</dbReference>
<dbReference type="EMBL" id="BKBA01000011">
    <property type="protein sequence ID" value="GEQ14878.1"/>
    <property type="molecule type" value="Genomic_DNA"/>
</dbReference>
<keyword evidence="3" id="KW-1185">Reference proteome</keyword>
<dbReference type="InterPro" id="IPR016181">
    <property type="entry name" value="Acyl_CoA_acyltransferase"/>
</dbReference>
<dbReference type="PROSITE" id="PS51186">
    <property type="entry name" value="GNAT"/>
    <property type="match status" value="1"/>
</dbReference>
<dbReference type="Proteomes" id="UP000321793">
    <property type="component" value="Unassembled WGS sequence"/>
</dbReference>
<proteinExistence type="predicted"/>
<evidence type="ECO:0000313" key="2">
    <source>
        <dbReference type="EMBL" id="GEQ14878.1"/>
    </source>
</evidence>
<dbReference type="GO" id="GO:0016747">
    <property type="term" value="F:acyltransferase activity, transferring groups other than amino-acyl groups"/>
    <property type="evidence" value="ECO:0007669"/>
    <property type="project" value="InterPro"/>
</dbReference>
<dbReference type="InterPro" id="IPR000182">
    <property type="entry name" value="GNAT_dom"/>
</dbReference>
<organism evidence="2 3">
    <name type="scientific">Knoellia locipacati</name>
    <dbReference type="NCBI Taxonomy" id="882824"/>
    <lineage>
        <taxon>Bacteria</taxon>
        <taxon>Bacillati</taxon>
        <taxon>Actinomycetota</taxon>
        <taxon>Actinomycetes</taxon>
        <taxon>Micrococcales</taxon>
        <taxon>Intrasporangiaceae</taxon>
        <taxon>Knoellia</taxon>
    </lineage>
</organism>
<dbReference type="SUPFAM" id="SSF55729">
    <property type="entry name" value="Acyl-CoA N-acyltransferases (Nat)"/>
    <property type="match status" value="2"/>
</dbReference>
<comment type="caution">
    <text evidence="2">The sequence shown here is derived from an EMBL/GenBank/DDBJ whole genome shotgun (WGS) entry which is preliminary data.</text>
</comment>
<dbReference type="Gene3D" id="3.40.630.30">
    <property type="match status" value="2"/>
</dbReference>
<dbReference type="PANTHER" id="PTHR43792:SF1">
    <property type="entry name" value="N-ACETYLTRANSFERASE DOMAIN-CONTAINING PROTEIN"/>
    <property type="match status" value="1"/>
</dbReference>
<dbReference type="Pfam" id="PF13508">
    <property type="entry name" value="Acetyltransf_7"/>
    <property type="match status" value="1"/>
</dbReference>
<dbReference type="CDD" id="cd04301">
    <property type="entry name" value="NAT_SF"/>
    <property type="match status" value="1"/>
</dbReference>
<dbReference type="OrthoDB" id="3572254at2"/>
<evidence type="ECO:0000313" key="3">
    <source>
        <dbReference type="Proteomes" id="UP000321793"/>
    </source>
</evidence>
<evidence type="ECO:0000259" key="1">
    <source>
        <dbReference type="PROSITE" id="PS51186"/>
    </source>
</evidence>
<sequence>MPSPNVVETTRLILRPPTEADRDAWVQLHRDPRTYWHAPHAMSQTDDDAAAFLERTLAHWDEHGFGLWLALDKVTREVVGVCGLKDVEGAFLNLYYRLVFVGLGHGLGREMSRASAAHALEFLPALPVRALVKEVNIPSVRTALGTGFERVGTRVLHDDLPDEPPSTVFESPRVEAVTTFDAAAREQVLDLWVRTNDAGGSVGFLPGAPRDSVDAALRAHEDSMAAGSTVAVLLRSAVDARVLGTSFLERGSNPLLDHTRTVYRVMTDPDRRGQNLGRLLMAATHRVAREAGVEILSLGVRSGSGLSRFYGSCGYVEAGRVLGAIRVAPGEERDDITLTRRLDDRTLIPDLRG</sequence>
<feature type="domain" description="N-acetyltransferase" evidence="1">
    <location>
        <begin position="175"/>
        <end position="343"/>
    </location>
</feature>
<dbReference type="Pfam" id="PF13302">
    <property type="entry name" value="Acetyltransf_3"/>
    <property type="match status" value="1"/>
</dbReference>
<accession>A0A512T3S6</accession>
<gene>
    <name evidence="2" type="ORF">KLO01_29250</name>
</gene>
<reference evidence="2 3" key="1">
    <citation type="submission" date="2019-07" db="EMBL/GenBank/DDBJ databases">
        <title>Whole genome shotgun sequence of Knoellia locipacati NBRC 109775.</title>
        <authorList>
            <person name="Hosoyama A."/>
            <person name="Uohara A."/>
            <person name="Ohji S."/>
            <person name="Ichikawa N."/>
        </authorList>
    </citation>
    <scope>NUCLEOTIDE SEQUENCE [LARGE SCALE GENOMIC DNA]</scope>
    <source>
        <strain evidence="2 3">NBRC 109775</strain>
    </source>
</reference>
<dbReference type="AlphaFoldDB" id="A0A512T3S6"/>
<protein>
    <recommendedName>
        <fullName evidence="1">N-acetyltransferase domain-containing protein</fullName>
    </recommendedName>
</protein>